<dbReference type="AlphaFoldDB" id="A0A916YFG3"/>
<evidence type="ECO:0000313" key="2">
    <source>
        <dbReference type="EMBL" id="GGD41244.1"/>
    </source>
</evidence>
<sequence>MKKTIMKITTEILKELIDKGGILGVLIVGTLLAGIVIYQGAALIKSNGSSNETTKHFINKYTLLFSIVFLGIYIILILQLLFTHKDVIKEFIKEDTTQYAYLDTTLTKQRNEVVNRITNYDSTSNYLDDINITLSQIDTVFINEQLYNSKIAMKEEQTYNDLKTLLQISVNSIDPSNKIVKVYIKLSGFQNQKKQILLNPNKKEIFYIDENKKYSLSFSNLSKINNIKLVYLNINEIL</sequence>
<feature type="transmembrane region" description="Helical" evidence="1">
    <location>
        <begin position="21"/>
        <end position="41"/>
    </location>
</feature>
<dbReference type="Proteomes" id="UP000609064">
    <property type="component" value="Unassembled WGS sequence"/>
</dbReference>
<name>A0A916YFG3_9BACT</name>
<reference evidence="2" key="2">
    <citation type="submission" date="2020-09" db="EMBL/GenBank/DDBJ databases">
        <authorList>
            <person name="Sun Q."/>
            <person name="Zhou Y."/>
        </authorList>
    </citation>
    <scope>NUCLEOTIDE SEQUENCE</scope>
    <source>
        <strain evidence="2">CGMCC 1.15958</strain>
    </source>
</reference>
<protein>
    <submittedName>
        <fullName evidence="2">Uncharacterized protein</fullName>
    </submittedName>
</protein>
<proteinExistence type="predicted"/>
<keyword evidence="1" id="KW-0812">Transmembrane</keyword>
<reference evidence="2" key="1">
    <citation type="journal article" date="2014" name="Int. J. Syst. Evol. Microbiol.">
        <title>Complete genome sequence of Corynebacterium casei LMG S-19264T (=DSM 44701T), isolated from a smear-ripened cheese.</title>
        <authorList>
            <consortium name="US DOE Joint Genome Institute (JGI-PGF)"/>
            <person name="Walter F."/>
            <person name="Albersmeier A."/>
            <person name="Kalinowski J."/>
            <person name="Ruckert C."/>
        </authorList>
    </citation>
    <scope>NUCLEOTIDE SEQUENCE</scope>
    <source>
        <strain evidence="2">CGMCC 1.15958</strain>
    </source>
</reference>
<gene>
    <name evidence="2" type="ORF">GCM10011514_01600</name>
</gene>
<comment type="caution">
    <text evidence="2">The sequence shown here is derived from an EMBL/GenBank/DDBJ whole genome shotgun (WGS) entry which is preliminary data.</text>
</comment>
<keyword evidence="1" id="KW-0472">Membrane</keyword>
<keyword evidence="3" id="KW-1185">Reference proteome</keyword>
<organism evidence="2 3">
    <name type="scientific">Emticicia aquatilis</name>
    <dbReference type="NCBI Taxonomy" id="1537369"/>
    <lineage>
        <taxon>Bacteria</taxon>
        <taxon>Pseudomonadati</taxon>
        <taxon>Bacteroidota</taxon>
        <taxon>Cytophagia</taxon>
        <taxon>Cytophagales</taxon>
        <taxon>Leadbetterellaceae</taxon>
        <taxon>Emticicia</taxon>
    </lineage>
</organism>
<evidence type="ECO:0000313" key="3">
    <source>
        <dbReference type="Proteomes" id="UP000609064"/>
    </source>
</evidence>
<accession>A0A916YFG3</accession>
<evidence type="ECO:0000256" key="1">
    <source>
        <dbReference type="SAM" id="Phobius"/>
    </source>
</evidence>
<feature type="transmembrane region" description="Helical" evidence="1">
    <location>
        <begin position="61"/>
        <end position="82"/>
    </location>
</feature>
<dbReference type="EMBL" id="BMKK01000001">
    <property type="protein sequence ID" value="GGD41244.1"/>
    <property type="molecule type" value="Genomic_DNA"/>
</dbReference>
<keyword evidence="1" id="KW-1133">Transmembrane helix</keyword>